<reference evidence="1 2" key="1">
    <citation type="submission" date="2015-01" db="EMBL/GenBank/DDBJ databases">
        <title>Draft genome of the acidophilic iron oxidizer Acidithrix ferrooxidans strain Py-F3.</title>
        <authorList>
            <person name="Poehlein A."/>
            <person name="Eisen S."/>
            <person name="Schloemann M."/>
            <person name="Johnson B.D."/>
            <person name="Daniel R."/>
            <person name="Muehling M."/>
        </authorList>
    </citation>
    <scope>NUCLEOTIDE SEQUENCE [LARGE SCALE GENOMIC DNA]</scope>
    <source>
        <strain evidence="1 2">Py-F3</strain>
    </source>
</reference>
<comment type="caution">
    <text evidence="1">The sequence shown here is derived from an EMBL/GenBank/DDBJ whole genome shotgun (WGS) entry which is preliminary data.</text>
</comment>
<name>A0A0D8HHU5_9ACTN</name>
<dbReference type="Proteomes" id="UP000032360">
    <property type="component" value="Unassembled WGS sequence"/>
</dbReference>
<dbReference type="Pfam" id="PF11290">
    <property type="entry name" value="DUF3090"/>
    <property type="match status" value="1"/>
</dbReference>
<proteinExistence type="predicted"/>
<keyword evidence="2" id="KW-1185">Reference proteome</keyword>
<dbReference type="InterPro" id="IPR021441">
    <property type="entry name" value="DUF3090"/>
</dbReference>
<evidence type="ECO:0000313" key="1">
    <source>
        <dbReference type="EMBL" id="KJF17493.1"/>
    </source>
</evidence>
<dbReference type="EMBL" id="JXYS01000038">
    <property type="protein sequence ID" value="KJF17493.1"/>
    <property type="molecule type" value="Genomic_DNA"/>
</dbReference>
<accession>A0A0D8HHU5</accession>
<evidence type="ECO:0008006" key="3">
    <source>
        <dbReference type="Google" id="ProtNLM"/>
    </source>
</evidence>
<dbReference type="OrthoDB" id="156387at2"/>
<protein>
    <recommendedName>
        <fullName evidence="3">DUF3090 family protein</fullName>
    </recommendedName>
</protein>
<dbReference type="RefSeq" id="WP_152625946.1">
    <property type="nucleotide sequence ID" value="NZ_JXYS01000038.1"/>
</dbReference>
<dbReference type="STRING" id="1280514.AXFE_16560"/>
<dbReference type="AlphaFoldDB" id="A0A0D8HHU5"/>
<sequence>MPIEVALGAIGEPGNRVFILQIREPGEQLTLKLEKTQVAGLIQYIALILGEIDRLGHLPKAFPIEPPIEPEFAIGEIGVAHLEAEDEVIIELSELSPQDEEGSSVVLTISKELAGTIAIQGTELIEAGRPTCPLCGFAIEPEGHPCPRTNGYRAPTP</sequence>
<gene>
    <name evidence="1" type="ORF">AXFE_16560</name>
</gene>
<organism evidence="1 2">
    <name type="scientific">Acidithrix ferrooxidans</name>
    <dbReference type="NCBI Taxonomy" id="1280514"/>
    <lineage>
        <taxon>Bacteria</taxon>
        <taxon>Bacillati</taxon>
        <taxon>Actinomycetota</taxon>
        <taxon>Acidimicrobiia</taxon>
        <taxon>Acidimicrobiales</taxon>
        <taxon>Acidimicrobiaceae</taxon>
        <taxon>Acidithrix</taxon>
    </lineage>
</organism>
<evidence type="ECO:0000313" key="2">
    <source>
        <dbReference type="Proteomes" id="UP000032360"/>
    </source>
</evidence>